<evidence type="ECO:0000313" key="3">
    <source>
        <dbReference type="Proteomes" id="UP000230233"/>
    </source>
</evidence>
<evidence type="ECO:0000313" key="2">
    <source>
        <dbReference type="EMBL" id="PIC39620.1"/>
    </source>
</evidence>
<dbReference type="PANTHER" id="PTHR22899:SF0">
    <property type="entry name" value="F-BOX ASSOCIATED DOMAIN-CONTAINING PROTEIN-RELATED"/>
    <property type="match status" value="1"/>
</dbReference>
<comment type="caution">
    <text evidence="2">The sequence shown here is derived from an EMBL/GenBank/DDBJ whole genome shotgun (WGS) entry which is preliminary data.</text>
</comment>
<dbReference type="InterPro" id="IPR053222">
    <property type="entry name" value="Zygotic_Embryogenesis-Asso"/>
</dbReference>
<sequence>MRAFAVWVTMRPYSVRREPTVLPNLKSIEINCYKPEPNEYDIQSVQNILRAFLPYVESIRLLRVPLQENFSIQHIGMANLKEFEIDCPRHQKFDDLLTLNVERCTIFKDHFSLRHLNRFFKLWMKGSNRKLKYLLIHGVNIADWNVLLKGLQPEEARRFQAEDDESVKEYIIQNSYGTCGRIKMYNNQSVYAPPGLNLLASGYSACNLTEKCIPNSENWNLYL</sequence>
<evidence type="ECO:0000259" key="1">
    <source>
        <dbReference type="Pfam" id="PF07735"/>
    </source>
</evidence>
<dbReference type="EMBL" id="PDUG01000003">
    <property type="protein sequence ID" value="PIC39620.1"/>
    <property type="molecule type" value="Genomic_DNA"/>
</dbReference>
<dbReference type="AlphaFoldDB" id="A0A2G5UJ83"/>
<dbReference type="PANTHER" id="PTHR22899">
    <property type="entry name" value="CYCLIN-RELATED F-BOX FAMILY"/>
    <property type="match status" value="1"/>
</dbReference>
<accession>A0A2G5UJ83</accession>
<proteinExistence type="predicted"/>
<name>A0A2G5UJ83_9PELO</name>
<dbReference type="Proteomes" id="UP000230233">
    <property type="component" value="Chromosome III"/>
</dbReference>
<protein>
    <recommendedName>
        <fullName evidence="1">Sdz-33 F-box domain-containing protein</fullName>
    </recommendedName>
</protein>
<dbReference type="Pfam" id="PF07735">
    <property type="entry name" value="FBA_2"/>
    <property type="match status" value="1"/>
</dbReference>
<dbReference type="InterPro" id="IPR012885">
    <property type="entry name" value="F-box_Sdz-33"/>
</dbReference>
<feature type="domain" description="Sdz-33 F-box" evidence="1">
    <location>
        <begin position="72"/>
        <end position="135"/>
    </location>
</feature>
<reference evidence="3" key="1">
    <citation type="submission" date="2017-10" db="EMBL/GenBank/DDBJ databases">
        <title>Rapid genome shrinkage in a self-fertile nematode reveals novel sperm competition proteins.</title>
        <authorList>
            <person name="Yin D."/>
            <person name="Schwarz E.M."/>
            <person name="Thomas C.G."/>
            <person name="Felde R.L."/>
            <person name="Korf I.F."/>
            <person name="Cutter A.D."/>
            <person name="Schartner C.M."/>
            <person name="Ralston E.J."/>
            <person name="Meyer B.J."/>
            <person name="Haag E.S."/>
        </authorList>
    </citation>
    <scope>NUCLEOTIDE SEQUENCE [LARGE SCALE GENOMIC DNA]</scope>
    <source>
        <strain evidence="3">JU1422</strain>
    </source>
</reference>
<organism evidence="2 3">
    <name type="scientific">Caenorhabditis nigoni</name>
    <dbReference type="NCBI Taxonomy" id="1611254"/>
    <lineage>
        <taxon>Eukaryota</taxon>
        <taxon>Metazoa</taxon>
        <taxon>Ecdysozoa</taxon>
        <taxon>Nematoda</taxon>
        <taxon>Chromadorea</taxon>
        <taxon>Rhabditida</taxon>
        <taxon>Rhabditina</taxon>
        <taxon>Rhabditomorpha</taxon>
        <taxon>Rhabditoidea</taxon>
        <taxon>Rhabditidae</taxon>
        <taxon>Peloderinae</taxon>
        <taxon>Caenorhabditis</taxon>
    </lineage>
</organism>
<keyword evidence="3" id="KW-1185">Reference proteome</keyword>
<gene>
    <name evidence="2" type="primary">Cnig_chr_III.g11250</name>
    <name evidence="2" type="ORF">B9Z55_011250</name>
</gene>